<feature type="compositionally biased region" description="Basic residues" evidence="2">
    <location>
        <begin position="33"/>
        <end position="42"/>
    </location>
</feature>
<name>A0A8S1F2L7_9PELO</name>
<feature type="compositionally biased region" description="Basic and acidic residues" evidence="2">
    <location>
        <begin position="193"/>
        <end position="207"/>
    </location>
</feature>
<protein>
    <recommendedName>
        <fullName evidence="3">DUF7774 domain-containing protein</fullName>
    </recommendedName>
</protein>
<proteinExistence type="predicted"/>
<dbReference type="PANTHER" id="PTHR38630">
    <property type="entry name" value="PROTEIN CBG12780"/>
    <property type="match status" value="1"/>
</dbReference>
<feature type="region of interest" description="Disordered" evidence="2">
    <location>
        <begin position="507"/>
        <end position="573"/>
    </location>
</feature>
<feature type="compositionally biased region" description="Pro residues" evidence="2">
    <location>
        <begin position="54"/>
        <end position="65"/>
    </location>
</feature>
<evidence type="ECO:0000313" key="5">
    <source>
        <dbReference type="Proteomes" id="UP000494206"/>
    </source>
</evidence>
<dbReference type="OrthoDB" id="5876090at2759"/>
<dbReference type="AlphaFoldDB" id="A0A8S1F2L7"/>
<feature type="compositionally biased region" description="Basic and acidic residues" evidence="2">
    <location>
        <begin position="66"/>
        <end position="81"/>
    </location>
</feature>
<dbReference type="PANTHER" id="PTHR38630:SF1">
    <property type="entry name" value="DEK_C DOMAIN-CONTAINING PROTEIN-RELATED"/>
    <property type="match status" value="1"/>
</dbReference>
<dbReference type="Pfam" id="PF24983">
    <property type="entry name" value="DUF7774"/>
    <property type="match status" value="1"/>
</dbReference>
<keyword evidence="1" id="KW-0175">Coiled coil</keyword>
<feature type="compositionally biased region" description="Basic and acidic residues" evidence="2">
    <location>
        <begin position="124"/>
        <end position="136"/>
    </location>
</feature>
<keyword evidence="5" id="KW-1185">Reference proteome</keyword>
<evidence type="ECO:0000259" key="3">
    <source>
        <dbReference type="Pfam" id="PF24983"/>
    </source>
</evidence>
<feature type="compositionally biased region" description="Basic and acidic residues" evidence="2">
    <location>
        <begin position="520"/>
        <end position="573"/>
    </location>
</feature>
<evidence type="ECO:0000256" key="1">
    <source>
        <dbReference type="SAM" id="Coils"/>
    </source>
</evidence>
<feature type="coiled-coil region" evidence="1">
    <location>
        <begin position="222"/>
        <end position="249"/>
    </location>
</feature>
<sequence length="573" mass="64148">MVNEKNEKASSNSDEIKGKHKFWLLNKNLNKSNQKKSKRKNRWALTPDKAQKEPPSPSTIPPSPKPDAKTPESFADGREMRQKYLNVPKTRSAVEEEGAEVFEAVQDAQPVFATTLIRPGKMRWKSDLEKEEKEDAGSGSGRGSVTGSTTKIEKPCSVEVTKTTPRKSKVRTKADMNAHDDEEDNPKSVKMKKAAESADANKAESDTKIPVKEKEKLDDDKSAKLLMRIERLERENVDLRKKLNEVQVLLKKRKLALMMSSGIREERSRDLSEDITKLAERTLVIMKKNQILDKALDEKSNRILHNFFRECEKPTEKIASLVEEAITRGLKYMINYGDRIDEVIDNEMRTFICDMNIAKKSILRAMFDHPELVPDMWGGGPMLAKIRKEKDADKGGQSAGQVENLKAVFNRKPESELEIQPTMETKKIDLATTESQIHIDSALAAAPSVSVPLALKSHGDKPIEPKSATPPPVATKLAQVVPESERSEKSGCGIDIAEPPKIVTEADVAKAMAMMKSGKNKKDGEKDETKKDESKKDGGKKKEDAKKDEPKKDEEKKDEAKKQAENDKKAEAK</sequence>
<evidence type="ECO:0000256" key="2">
    <source>
        <dbReference type="SAM" id="MobiDB-lite"/>
    </source>
</evidence>
<feature type="region of interest" description="Disordered" evidence="2">
    <location>
        <begin position="1"/>
        <end position="81"/>
    </location>
</feature>
<feature type="region of interest" description="Disordered" evidence="2">
    <location>
        <begin position="123"/>
        <end position="207"/>
    </location>
</feature>
<feature type="domain" description="DUF7774" evidence="3">
    <location>
        <begin position="273"/>
        <end position="366"/>
    </location>
</feature>
<evidence type="ECO:0000313" key="4">
    <source>
        <dbReference type="EMBL" id="CAB3408258.1"/>
    </source>
</evidence>
<comment type="caution">
    <text evidence="4">The sequence shown here is derived from an EMBL/GenBank/DDBJ whole genome shotgun (WGS) entry which is preliminary data.</text>
</comment>
<organism evidence="4 5">
    <name type="scientific">Caenorhabditis bovis</name>
    <dbReference type="NCBI Taxonomy" id="2654633"/>
    <lineage>
        <taxon>Eukaryota</taxon>
        <taxon>Metazoa</taxon>
        <taxon>Ecdysozoa</taxon>
        <taxon>Nematoda</taxon>
        <taxon>Chromadorea</taxon>
        <taxon>Rhabditida</taxon>
        <taxon>Rhabditina</taxon>
        <taxon>Rhabditomorpha</taxon>
        <taxon>Rhabditoidea</taxon>
        <taxon>Rhabditidae</taxon>
        <taxon>Peloderinae</taxon>
        <taxon>Caenorhabditis</taxon>
    </lineage>
</organism>
<dbReference type="InterPro" id="IPR056676">
    <property type="entry name" value="DUF7774"/>
</dbReference>
<dbReference type="EMBL" id="CADEPM010000007">
    <property type="protein sequence ID" value="CAB3408258.1"/>
    <property type="molecule type" value="Genomic_DNA"/>
</dbReference>
<gene>
    <name evidence="4" type="ORF">CBOVIS_LOCUS10059</name>
</gene>
<dbReference type="Proteomes" id="UP000494206">
    <property type="component" value="Unassembled WGS sequence"/>
</dbReference>
<accession>A0A8S1F2L7</accession>
<reference evidence="4 5" key="1">
    <citation type="submission" date="2020-04" db="EMBL/GenBank/DDBJ databases">
        <authorList>
            <person name="Laetsch R D."/>
            <person name="Stevens L."/>
            <person name="Kumar S."/>
            <person name="Blaxter L. M."/>
        </authorList>
    </citation>
    <scope>NUCLEOTIDE SEQUENCE [LARGE SCALE GENOMIC DNA]</scope>
</reference>